<gene>
    <name evidence="1" type="ORF">ACMD2_02678</name>
</gene>
<evidence type="ECO:0000313" key="2">
    <source>
        <dbReference type="Proteomes" id="UP000092600"/>
    </source>
</evidence>
<dbReference type="EMBL" id="LSRQ01001332">
    <property type="protein sequence ID" value="OAY78280.1"/>
    <property type="molecule type" value="Genomic_DNA"/>
</dbReference>
<accession>A0A199VNJ3</accession>
<protein>
    <submittedName>
        <fullName evidence="1">Uncharacterized protein</fullName>
    </submittedName>
</protein>
<dbReference type="Proteomes" id="UP000092600">
    <property type="component" value="Unassembled WGS sequence"/>
</dbReference>
<sequence>MDAIVGCYMKHSMDSLGFSLVRGYSQQWRFRVLLFSGWTKSSRSDRRRVTVTGLRLTRSYYWFGPPAPAQELRSSSPRALAHWHSLEDLGQDSLEGGLDVGGLERRCLKEEESLLLGELTGVLRGHSPLVLKVALVADQHDHDVLVSVAAQLIQPPWDVVKALALGYVVHQKGPNCASLSLYYCIITEQLNSTVLKSDQQPIQTYTYKTLGISKSPDPTSESRIRSTDRIGETGKVRVSTPHLSCPAVSQIWALMRFCWIWRVRVWNSTPMVALESRLNSLRANRARICDFPTAESPMSTTLNT</sequence>
<organism evidence="1 2">
    <name type="scientific">Ananas comosus</name>
    <name type="common">Pineapple</name>
    <name type="synonym">Ananas ananas</name>
    <dbReference type="NCBI Taxonomy" id="4615"/>
    <lineage>
        <taxon>Eukaryota</taxon>
        <taxon>Viridiplantae</taxon>
        <taxon>Streptophyta</taxon>
        <taxon>Embryophyta</taxon>
        <taxon>Tracheophyta</taxon>
        <taxon>Spermatophyta</taxon>
        <taxon>Magnoliopsida</taxon>
        <taxon>Liliopsida</taxon>
        <taxon>Poales</taxon>
        <taxon>Bromeliaceae</taxon>
        <taxon>Bromelioideae</taxon>
        <taxon>Ananas</taxon>
    </lineage>
</organism>
<reference evidence="1 2" key="1">
    <citation type="journal article" date="2016" name="DNA Res.">
        <title>The draft genome of MD-2 pineapple using hybrid error correction of long reads.</title>
        <authorList>
            <person name="Redwan R.M."/>
            <person name="Saidin A."/>
            <person name="Kumar S.V."/>
        </authorList>
    </citation>
    <scope>NUCLEOTIDE SEQUENCE [LARGE SCALE GENOMIC DNA]</scope>
    <source>
        <strain evidence="2">cv. MD2</strain>
        <tissue evidence="1">Leaf</tissue>
    </source>
</reference>
<evidence type="ECO:0000313" key="1">
    <source>
        <dbReference type="EMBL" id="OAY78280.1"/>
    </source>
</evidence>
<proteinExistence type="predicted"/>
<comment type="caution">
    <text evidence="1">The sequence shown here is derived from an EMBL/GenBank/DDBJ whole genome shotgun (WGS) entry which is preliminary data.</text>
</comment>
<dbReference type="AlphaFoldDB" id="A0A199VNJ3"/>
<name>A0A199VNJ3_ANACO</name>